<keyword evidence="5" id="KW-1185">Reference proteome</keyword>
<sequence>MTSPDLIRLRDTDDVAITRRDLPAGSEVMPGVTTREDVPRGHKIAVRALPASAPVHRYGQIIGFAGRDIAAGEHVHLHNLEYREFERAYEFCVDARDEEILPVAQQATFAGFRRTDGRVGTRNFLGVLTSVNCSATAAKQIARQMQFSGVLEDFPHVDGVVALTHGTGCGMAPDGEGIEVLRRVMRGYLTHPNFAGFLILGLGCEDNEIVKLTGDVELRPDLAVVSATIQELGGTARTIREGVARLTEMLPMAERSRREPVPASELVLGTNCGGSDSYSGLTANPALGAAVDLLVRHGGTGIVGETPEIYGTEHMLVRRAATREVGEKLLRRIDWWKDYTAKNGGSMDNNPSPGNKAGGLTTILEKSLGAVAKGGTTTLRDVVEYAEPVTSKGFVFMDTPGYDPVSVTGIVAGGANVVCFTTGRGSAFGCKPVPSLKLATNTPLYEHMREDMDVNCGGIVDGDDTVGGLGQRIFDQVLRVASGEQTKSEALGYGDEEFVPWHLGTVM</sequence>
<evidence type="ECO:0000256" key="1">
    <source>
        <dbReference type="ARBA" id="ARBA00010986"/>
    </source>
</evidence>
<dbReference type="Pfam" id="PF04295">
    <property type="entry name" value="GD_AH_second"/>
    <property type="match status" value="1"/>
</dbReference>
<dbReference type="Pfam" id="PF20629">
    <property type="entry name" value="GD_AH_C"/>
    <property type="match status" value="1"/>
</dbReference>
<dbReference type="SMART" id="SM00858">
    <property type="entry name" value="SAF"/>
    <property type="match status" value="1"/>
</dbReference>
<dbReference type="CDD" id="cd11613">
    <property type="entry name" value="SAF_AH_GD"/>
    <property type="match status" value="1"/>
</dbReference>
<dbReference type="InterPro" id="IPR052172">
    <property type="entry name" value="UxaA_altronate/galactarate_dh"/>
</dbReference>
<dbReference type="PANTHER" id="PTHR30536:SF5">
    <property type="entry name" value="ALTRONATE DEHYDRATASE"/>
    <property type="match status" value="1"/>
</dbReference>
<dbReference type="Proteomes" id="UP001500618">
    <property type="component" value="Unassembled WGS sequence"/>
</dbReference>
<protein>
    <submittedName>
        <fullName evidence="4">Altronate dehydratase family protein</fullName>
    </submittedName>
</protein>
<comment type="caution">
    <text evidence="4">The sequence shown here is derived from an EMBL/GenBank/DDBJ whole genome shotgun (WGS) entry which is preliminary data.</text>
</comment>
<evidence type="ECO:0000313" key="5">
    <source>
        <dbReference type="Proteomes" id="UP001500618"/>
    </source>
</evidence>
<evidence type="ECO:0000259" key="3">
    <source>
        <dbReference type="SMART" id="SM00858"/>
    </source>
</evidence>
<dbReference type="PANTHER" id="PTHR30536">
    <property type="entry name" value="ALTRONATE/GALACTARATE DEHYDRATASE"/>
    <property type="match status" value="1"/>
</dbReference>
<feature type="domain" description="SAF" evidence="3">
    <location>
        <begin position="13"/>
        <end position="81"/>
    </location>
</feature>
<dbReference type="Gene3D" id="2.30.130.110">
    <property type="match status" value="1"/>
</dbReference>
<comment type="similarity">
    <text evidence="1">Belongs to the UxaA family.</text>
</comment>
<keyword evidence="2" id="KW-0456">Lyase</keyword>
<dbReference type="InterPro" id="IPR044144">
    <property type="entry name" value="SAF_UxaA/GarD"/>
</dbReference>
<accession>A0ABP4SJW4</accession>
<name>A0ABP4SJW4_9ACTN</name>
<dbReference type="InterPro" id="IPR007392">
    <property type="entry name" value="GD_AH_second"/>
</dbReference>
<evidence type="ECO:0000313" key="4">
    <source>
        <dbReference type="EMBL" id="GAA1674092.1"/>
    </source>
</evidence>
<gene>
    <name evidence="4" type="ORF">GCM10009765_24270</name>
</gene>
<dbReference type="EMBL" id="BAAANY010000008">
    <property type="protein sequence ID" value="GAA1674092.1"/>
    <property type="molecule type" value="Genomic_DNA"/>
</dbReference>
<dbReference type="InterPro" id="IPR048332">
    <property type="entry name" value="GD_AH_C"/>
</dbReference>
<dbReference type="RefSeq" id="WP_344309848.1">
    <property type="nucleotide sequence ID" value="NZ_BAAANY010000008.1"/>
</dbReference>
<evidence type="ECO:0000256" key="2">
    <source>
        <dbReference type="ARBA" id="ARBA00023239"/>
    </source>
</evidence>
<proteinExistence type="inferred from homology"/>
<dbReference type="Pfam" id="PF08666">
    <property type="entry name" value="SAF"/>
    <property type="match status" value="1"/>
</dbReference>
<dbReference type="InterPro" id="IPR013974">
    <property type="entry name" value="SAF"/>
</dbReference>
<reference evidence="5" key="1">
    <citation type="journal article" date="2019" name="Int. J. Syst. Evol. Microbiol.">
        <title>The Global Catalogue of Microorganisms (GCM) 10K type strain sequencing project: providing services to taxonomists for standard genome sequencing and annotation.</title>
        <authorList>
            <consortium name="The Broad Institute Genomics Platform"/>
            <consortium name="The Broad Institute Genome Sequencing Center for Infectious Disease"/>
            <person name="Wu L."/>
            <person name="Ma J."/>
        </authorList>
    </citation>
    <scope>NUCLEOTIDE SEQUENCE [LARGE SCALE GENOMIC DNA]</scope>
    <source>
        <strain evidence="5">JCM 14718</strain>
    </source>
</reference>
<organism evidence="4 5">
    <name type="scientific">Fodinicola feengrottensis</name>
    <dbReference type="NCBI Taxonomy" id="435914"/>
    <lineage>
        <taxon>Bacteria</taxon>
        <taxon>Bacillati</taxon>
        <taxon>Actinomycetota</taxon>
        <taxon>Actinomycetes</taxon>
        <taxon>Mycobacteriales</taxon>
        <taxon>Fodinicola</taxon>
    </lineage>
</organism>